<evidence type="ECO:0000313" key="3">
    <source>
        <dbReference type="Proteomes" id="UP000729402"/>
    </source>
</evidence>
<feature type="region of interest" description="Disordered" evidence="1">
    <location>
        <begin position="1"/>
        <end position="22"/>
    </location>
</feature>
<sequence length="86" mass="9322">MLTRTIASQKWQKPQASSGDCDAFSLGSQRELGSRVVVFDPPMHSARSSPSGSLLLKNTKKALSSSCTDTDAANCQTFCHSDRMVR</sequence>
<organism evidence="2 3">
    <name type="scientific">Zizania palustris</name>
    <name type="common">Northern wild rice</name>
    <dbReference type="NCBI Taxonomy" id="103762"/>
    <lineage>
        <taxon>Eukaryota</taxon>
        <taxon>Viridiplantae</taxon>
        <taxon>Streptophyta</taxon>
        <taxon>Embryophyta</taxon>
        <taxon>Tracheophyta</taxon>
        <taxon>Spermatophyta</taxon>
        <taxon>Magnoliopsida</taxon>
        <taxon>Liliopsida</taxon>
        <taxon>Poales</taxon>
        <taxon>Poaceae</taxon>
        <taxon>BOP clade</taxon>
        <taxon>Oryzoideae</taxon>
        <taxon>Oryzeae</taxon>
        <taxon>Zizaniinae</taxon>
        <taxon>Zizania</taxon>
    </lineage>
</organism>
<reference evidence="2" key="2">
    <citation type="submission" date="2021-02" db="EMBL/GenBank/DDBJ databases">
        <authorList>
            <person name="Kimball J.A."/>
            <person name="Haas M.W."/>
            <person name="Macchietto M."/>
            <person name="Kono T."/>
            <person name="Duquette J."/>
            <person name="Shao M."/>
        </authorList>
    </citation>
    <scope>NUCLEOTIDE SEQUENCE</scope>
    <source>
        <tissue evidence="2">Fresh leaf tissue</tissue>
    </source>
</reference>
<protein>
    <submittedName>
        <fullName evidence="2">Uncharacterized protein</fullName>
    </submittedName>
</protein>
<comment type="caution">
    <text evidence="2">The sequence shown here is derived from an EMBL/GenBank/DDBJ whole genome shotgun (WGS) entry which is preliminary data.</text>
</comment>
<keyword evidence="3" id="KW-1185">Reference proteome</keyword>
<feature type="compositionally biased region" description="Polar residues" evidence="1">
    <location>
        <begin position="1"/>
        <end position="18"/>
    </location>
</feature>
<reference evidence="2" key="1">
    <citation type="journal article" date="2021" name="bioRxiv">
        <title>Whole Genome Assembly and Annotation of Northern Wild Rice, Zizania palustris L., Supports a Whole Genome Duplication in the Zizania Genus.</title>
        <authorList>
            <person name="Haas M."/>
            <person name="Kono T."/>
            <person name="Macchietto M."/>
            <person name="Millas R."/>
            <person name="McGilp L."/>
            <person name="Shao M."/>
            <person name="Duquette J."/>
            <person name="Hirsch C.N."/>
            <person name="Kimball J."/>
        </authorList>
    </citation>
    <scope>NUCLEOTIDE SEQUENCE</scope>
    <source>
        <tissue evidence="2">Fresh leaf tissue</tissue>
    </source>
</reference>
<name>A0A8J5WJT6_ZIZPA</name>
<dbReference type="AlphaFoldDB" id="A0A8J5WJT6"/>
<proteinExistence type="predicted"/>
<dbReference type="Proteomes" id="UP000729402">
    <property type="component" value="Unassembled WGS sequence"/>
</dbReference>
<dbReference type="EMBL" id="JAAALK010000080">
    <property type="protein sequence ID" value="KAG8092595.1"/>
    <property type="molecule type" value="Genomic_DNA"/>
</dbReference>
<evidence type="ECO:0000313" key="2">
    <source>
        <dbReference type="EMBL" id="KAG8092595.1"/>
    </source>
</evidence>
<evidence type="ECO:0000256" key="1">
    <source>
        <dbReference type="SAM" id="MobiDB-lite"/>
    </source>
</evidence>
<accession>A0A8J5WJT6</accession>
<gene>
    <name evidence="2" type="ORF">GUJ93_ZPchr0012g20557</name>
</gene>